<gene>
    <name evidence="3" type="ORF">HMPREF0555_0690</name>
</gene>
<keyword evidence="3" id="KW-0378">Hydrolase</keyword>
<dbReference type="InterPro" id="IPR000587">
    <property type="entry name" value="Creatinase_N"/>
</dbReference>
<dbReference type="Gene3D" id="3.90.230.10">
    <property type="entry name" value="Creatinase/methionine aminopeptidase superfamily"/>
    <property type="match status" value="1"/>
</dbReference>
<feature type="domain" description="Creatinase N-terminal" evidence="2">
    <location>
        <begin position="26"/>
        <end position="153"/>
    </location>
</feature>
<dbReference type="AlphaFoldDB" id="C2KJ74"/>
<organism evidence="3 4">
    <name type="scientific">Leuconostoc mesenteroides subsp. cremoris ATCC 19254</name>
    <dbReference type="NCBI Taxonomy" id="586220"/>
    <lineage>
        <taxon>Bacteria</taxon>
        <taxon>Bacillati</taxon>
        <taxon>Bacillota</taxon>
        <taxon>Bacilli</taxon>
        <taxon>Lactobacillales</taxon>
        <taxon>Lactobacillaceae</taxon>
        <taxon>Leuconostoc</taxon>
    </lineage>
</organism>
<dbReference type="InterPro" id="IPR036005">
    <property type="entry name" value="Creatinase/aminopeptidase-like"/>
</dbReference>
<dbReference type="Pfam" id="PF00557">
    <property type="entry name" value="Peptidase_M24"/>
    <property type="match status" value="1"/>
</dbReference>
<dbReference type="Proteomes" id="UP000004283">
    <property type="component" value="Unassembled WGS sequence"/>
</dbReference>
<keyword evidence="3" id="KW-0224">Dipeptidase</keyword>
<dbReference type="Gene3D" id="3.40.350.10">
    <property type="entry name" value="Creatinase/prolidase N-terminal domain"/>
    <property type="match status" value="1"/>
</dbReference>
<dbReference type="InterPro" id="IPR000994">
    <property type="entry name" value="Pept_M24"/>
</dbReference>
<dbReference type="Pfam" id="PF01321">
    <property type="entry name" value="Creatinase_N"/>
    <property type="match status" value="1"/>
</dbReference>
<protein>
    <submittedName>
        <fullName evidence="3">Creatinase</fullName>
        <ecNumber evidence="3">3.4.13.9</ecNumber>
    </submittedName>
</protein>
<dbReference type="CDD" id="cd01092">
    <property type="entry name" value="APP-like"/>
    <property type="match status" value="1"/>
</dbReference>
<reference evidence="3 4" key="1">
    <citation type="submission" date="2009-04" db="EMBL/GenBank/DDBJ databases">
        <authorList>
            <person name="Qin X."/>
            <person name="Bachman B."/>
            <person name="Battles P."/>
            <person name="Bell A."/>
            <person name="Bess C."/>
            <person name="Bickham C."/>
            <person name="Chaboub L."/>
            <person name="Chen D."/>
            <person name="Coyle M."/>
            <person name="Deiros D.R."/>
            <person name="Dinh H."/>
            <person name="Forbes L."/>
            <person name="Fowler G."/>
            <person name="Francisco L."/>
            <person name="Fu Q."/>
            <person name="Gubbala S."/>
            <person name="Hale W."/>
            <person name="Han Y."/>
            <person name="Hemphill L."/>
            <person name="Highlander S.K."/>
            <person name="Hirani K."/>
            <person name="Hogues M."/>
            <person name="Jackson L."/>
            <person name="Jakkamsetti A."/>
            <person name="Javaid M."/>
            <person name="Jiang H."/>
            <person name="Korchina V."/>
            <person name="Kovar C."/>
            <person name="Lara F."/>
            <person name="Lee S."/>
            <person name="Mata R."/>
            <person name="Mathew T."/>
            <person name="Moen C."/>
            <person name="Morales K."/>
            <person name="Munidasa M."/>
            <person name="Nazareth L."/>
            <person name="Ngo R."/>
            <person name="Nguyen L."/>
            <person name="Okwuonu G."/>
            <person name="Ongeri F."/>
            <person name="Patil S."/>
            <person name="Petrosino J."/>
            <person name="Pham C."/>
            <person name="Pham P."/>
            <person name="Pu L.-L."/>
            <person name="Puazo M."/>
            <person name="Raj R."/>
            <person name="Reid J."/>
            <person name="Rouhana J."/>
            <person name="Saada N."/>
            <person name="Shang Y."/>
            <person name="Simmons D."/>
            <person name="Thornton R."/>
            <person name="Warren J."/>
            <person name="Weissenberger G."/>
            <person name="Zhang J."/>
            <person name="Zhang L."/>
            <person name="Zhou C."/>
            <person name="Zhu D."/>
            <person name="Muzny D."/>
            <person name="Worley K."/>
            <person name="Gibbs R."/>
        </authorList>
    </citation>
    <scope>NUCLEOTIDE SEQUENCE [LARGE SCALE GENOMIC DNA]</scope>
    <source>
        <strain evidence="3 4">ATCC 19254</strain>
    </source>
</reference>
<dbReference type="PANTHER" id="PTHR46112">
    <property type="entry name" value="AMINOPEPTIDASE"/>
    <property type="match status" value="1"/>
</dbReference>
<comment type="caution">
    <text evidence="3">The sequence shown here is derived from an EMBL/GenBank/DDBJ whole genome shotgun (WGS) entry which is preliminary data.</text>
</comment>
<dbReference type="EMBL" id="ACKV01000032">
    <property type="protein sequence ID" value="EEJ42746.1"/>
    <property type="molecule type" value="Genomic_DNA"/>
</dbReference>
<accession>C2KJ74</accession>
<dbReference type="HOGENOM" id="CLU_017266_4_0_9"/>
<keyword evidence="3" id="KW-0645">Protease</keyword>
<sequence>MINVADVIIKSVIGKRIFMSKYYEARIAKLQKLLAKLNLDGMIVYQGFNTKYLTGFEGGTGDGIVIVGKKNARLITDARYEEDYKNRLPEVVDFKVTRDYYGVAVETAQEFGIKKLAFEASLPYDIYDYLDELLPADIDFDALPKAIEVLREVKDVQELEALRKAANVSVKAFKDLLPFIKTGKTEREVANELDRLQKIYGAQKASFDTIVASGYRSALPHGEATDKVIENGELVTIDFGYYVDGYTSDVTRTIAVGNVSDELKTIYEIVKQANQNAIDVVKPGISGSEIDKVARDYITEHGYGQQFNHGGGHGVGLDIHEGPAISPRSSDEMQVGHLLTIEPGIYLANQGGVRIEDDVIVTTDGFENLTAALPKDLIVIEE</sequence>
<proteinExistence type="predicted"/>
<dbReference type="GO" id="GO:0102009">
    <property type="term" value="F:proline dipeptidase activity"/>
    <property type="evidence" value="ECO:0007669"/>
    <property type="project" value="UniProtKB-EC"/>
</dbReference>
<dbReference type="SUPFAM" id="SSF55920">
    <property type="entry name" value="Creatinase/aminopeptidase"/>
    <property type="match status" value="1"/>
</dbReference>
<dbReference type="EC" id="3.4.13.9" evidence="3"/>
<dbReference type="InterPro" id="IPR050659">
    <property type="entry name" value="Peptidase_M24B"/>
</dbReference>
<evidence type="ECO:0000259" key="2">
    <source>
        <dbReference type="Pfam" id="PF01321"/>
    </source>
</evidence>
<name>C2KJ74_LEUMC</name>
<dbReference type="MEROPS" id="M24.008"/>
<evidence type="ECO:0000313" key="4">
    <source>
        <dbReference type="Proteomes" id="UP000004283"/>
    </source>
</evidence>
<evidence type="ECO:0000259" key="1">
    <source>
        <dbReference type="Pfam" id="PF00557"/>
    </source>
</evidence>
<dbReference type="PANTHER" id="PTHR46112:SF3">
    <property type="entry name" value="AMINOPEPTIDASE YPDF"/>
    <property type="match status" value="1"/>
</dbReference>
<evidence type="ECO:0000313" key="3">
    <source>
        <dbReference type="EMBL" id="EEJ42746.1"/>
    </source>
</evidence>
<dbReference type="InterPro" id="IPR029149">
    <property type="entry name" value="Creatin/AminoP/Spt16_N"/>
</dbReference>
<feature type="domain" description="Peptidase M24" evidence="1">
    <location>
        <begin position="160"/>
        <end position="362"/>
    </location>
</feature>
<dbReference type="SUPFAM" id="SSF53092">
    <property type="entry name" value="Creatinase/prolidase N-terminal domain"/>
    <property type="match status" value="1"/>
</dbReference>